<dbReference type="PANTHER" id="PTHR34203:SF13">
    <property type="entry name" value="EXPRESSED PROTEIN"/>
    <property type="match status" value="1"/>
</dbReference>
<reference evidence="3" key="2">
    <citation type="journal article" date="2017" name="Nat. Plants">
        <title>The Aegilops tauschii genome reveals multiple impacts of transposons.</title>
        <authorList>
            <person name="Zhao G."/>
            <person name="Zou C."/>
            <person name="Li K."/>
            <person name="Wang K."/>
            <person name="Li T."/>
            <person name="Gao L."/>
            <person name="Zhang X."/>
            <person name="Wang H."/>
            <person name="Yang Z."/>
            <person name="Liu X."/>
            <person name="Jiang W."/>
            <person name="Mao L."/>
            <person name="Kong X."/>
            <person name="Jiao Y."/>
            <person name="Jia J."/>
        </authorList>
    </citation>
    <scope>NUCLEOTIDE SEQUENCE [LARGE SCALE GENOMIC DNA]</scope>
    <source>
        <strain evidence="3">cv. AL8/78</strain>
    </source>
</reference>
<reference evidence="2" key="4">
    <citation type="submission" date="2019-03" db="UniProtKB">
        <authorList>
            <consortium name="EnsemblPlants"/>
        </authorList>
    </citation>
    <scope>IDENTIFICATION</scope>
</reference>
<dbReference type="PANTHER" id="PTHR34203">
    <property type="entry name" value="METHYLTRANSFERASE, FKBM FAMILY PROTEIN"/>
    <property type="match status" value="1"/>
</dbReference>
<dbReference type="EnsemblPlants" id="AET5Gv20747400.3">
    <property type="protein sequence ID" value="AET5Gv20747400.3"/>
    <property type="gene ID" value="AET5Gv20747400"/>
</dbReference>
<sequence>PRSVLYFTAAAPALHRHRFPSAAAQTPEPSRPMPAPLAASWRRHASAAASSSTPRTLLLLVPVLILLVFVLSRAPDLTFSPATAASPRLPARLRPFDCYASPQASPVLASLVEGVPRPFLYSLADLGPLPDRPHRNIARLLKGKRFRKPDISQTIQELLAGEVGRGSGGGVVVDVGANVGMAAFAAAVMGFRVVAFEPVFENLQRICDGVYLNRVQDQVVVYHAAASDRAGNITMHKVIGRLDNSAISATGAKLAFKSNEEVAVEVATIPLDEVIPDAERVVLIKIDVQGWESHVLRGASKLLSRRRGEAPYLIYEEDERLLQASNSSAQEMRAFLGSVGYNQCTRHGTDAHCTKE</sequence>
<proteinExistence type="predicted"/>
<dbReference type="InterPro" id="IPR006342">
    <property type="entry name" value="FkbM_mtfrase"/>
</dbReference>
<protein>
    <recommendedName>
        <fullName evidence="1">Methyltransferase FkbM domain-containing protein</fullName>
    </recommendedName>
</protein>
<evidence type="ECO:0000313" key="2">
    <source>
        <dbReference type="EnsemblPlants" id="AET5Gv20747400.3"/>
    </source>
</evidence>
<dbReference type="SUPFAM" id="SSF53335">
    <property type="entry name" value="S-adenosyl-L-methionine-dependent methyltransferases"/>
    <property type="match status" value="1"/>
</dbReference>
<name>A0A453LFV5_AEGTS</name>
<dbReference type="NCBIfam" id="TIGR01444">
    <property type="entry name" value="fkbM_fam"/>
    <property type="match status" value="1"/>
</dbReference>
<reference evidence="2" key="3">
    <citation type="journal article" date="2017" name="Nature">
        <title>Genome sequence of the progenitor of the wheat D genome Aegilops tauschii.</title>
        <authorList>
            <person name="Luo M.C."/>
            <person name="Gu Y.Q."/>
            <person name="Puiu D."/>
            <person name="Wang H."/>
            <person name="Twardziok S.O."/>
            <person name="Deal K.R."/>
            <person name="Huo N."/>
            <person name="Zhu T."/>
            <person name="Wang L."/>
            <person name="Wang Y."/>
            <person name="McGuire P.E."/>
            <person name="Liu S."/>
            <person name="Long H."/>
            <person name="Ramasamy R.K."/>
            <person name="Rodriguez J.C."/>
            <person name="Van S.L."/>
            <person name="Yuan L."/>
            <person name="Wang Z."/>
            <person name="Xia Z."/>
            <person name="Xiao L."/>
            <person name="Anderson O.D."/>
            <person name="Ouyang S."/>
            <person name="Liang Y."/>
            <person name="Zimin A.V."/>
            <person name="Pertea G."/>
            <person name="Qi P."/>
            <person name="Bennetzen J.L."/>
            <person name="Dai X."/>
            <person name="Dawson M.W."/>
            <person name="Muller H.G."/>
            <person name="Kugler K."/>
            <person name="Rivarola-Duarte L."/>
            <person name="Spannagl M."/>
            <person name="Mayer K.F.X."/>
            <person name="Lu F.H."/>
            <person name="Bevan M.W."/>
            <person name="Leroy P."/>
            <person name="Li P."/>
            <person name="You F.M."/>
            <person name="Sun Q."/>
            <person name="Liu Z."/>
            <person name="Lyons E."/>
            <person name="Wicker T."/>
            <person name="Salzberg S.L."/>
            <person name="Devos K.M."/>
            <person name="Dvorak J."/>
        </authorList>
    </citation>
    <scope>NUCLEOTIDE SEQUENCE [LARGE SCALE GENOMIC DNA]</scope>
    <source>
        <strain evidence="2">cv. AL8/78</strain>
    </source>
</reference>
<dbReference type="Pfam" id="PF05050">
    <property type="entry name" value="Methyltransf_21"/>
    <property type="match status" value="1"/>
</dbReference>
<evidence type="ECO:0000259" key="1">
    <source>
        <dbReference type="Pfam" id="PF05050"/>
    </source>
</evidence>
<dbReference type="STRING" id="200361.A0A453LFV5"/>
<keyword evidence="3" id="KW-1185">Reference proteome</keyword>
<dbReference type="InterPro" id="IPR029063">
    <property type="entry name" value="SAM-dependent_MTases_sf"/>
</dbReference>
<dbReference type="AlphaFoldDB" id="A0A453LFV5"/>
<organism evidence="2 3">
    <name type="scientific">Aegilops tauschii subsp. strangulata</name>
    <name type="common">Goatgrass</name>
    <dbReference type="NCBI Taxonomy" id="200361"/>
    <lineage>
        <taxon>Eukaryota</taxon>
        <taxon>Viridiplantae</taxon>
        <taxon>Streptophyta</taxon>
        <taxon>Embryophyta</taxon>
        <taxon>Tracheophyta</taxon>
        <taxon>Spermatophyta</taxon>
        <taxon>Magnoliopsida</taxon>
        <taxon>Liliopsida</taxon>
        <taxon>Poales</taxon>
        <taxon>Poaceae</taxon>
        <taxon>BOP clade</taxon>
        <taxon>Pooideae</taxon>
        <taxon>Triticodae</taxon>
        <taxon>Triticeae</taxon>
        <taxon>Triticinae</taxon>
        <taxon>Aegilops</taxon>
    </lineage>
</organism>
<evidence type="ECO:0000313" key="3">
    <source>
        <dbReference type="Proteomes" id="UP000015105"/>
    </source>
</evidence>
<feature type="domain" description="Methyltransferase FkbM" evidence="1">
    <location>
        <begin position="174"/>
        <end position="341"/>
    </location>
</feature>
<reference evidence="2" key="5">
    <citation type="journal article" date="2021" name="G3 (Bethesda)">
        <title>Aegilops tauschii genome assembly Aet v5.0 features greater sequence contiguity and improved annotation.</title>
        <authorList>
            <person name="Wang L."/>
            <person name="Zhu T."/>
            <person name="Rodriguez J.C."/>
            <person name="Deal K.R."/>
            <person name="Dubcovsky J."/>
            <person name="McGuire P.E."/>
            <person name="Lux T."/>
            <person name="Spannagl M."/>
            <person name="Mayer K.F.X."/>
            <person name="Baldrich P."/>
            <person name="Meyers B.C."/>
            <person name="Huo N."/>
            <person name="Gu Y.Q."/>
            <person name="Zhou H."/>
            <person name="Devos K.M."/>
            <person name="Bennetzen J.L."/>
            <person name="Unver T."/>
            <person name="Budak H."/>
            <person name="Gulick P.J."/>
            <person name="Galiba G."/>
            <person name="Kalapos B."/>
            <person name="Nelson D.R."/>
            <person name="Li P."/>
            <person name="You F.M."/>
            <person name="Luo M.C."/>
            <person name="Dvorak J."/>
        </authorList>
    </citation>
    <scope>NUCLEOTIDE SEQUENCE [LARGE SCALE GENOMIC DNA]</scope>
    <source>
        <strain evidence="2">cv. AL8/78</strain>
    </source>
</reference>
<reference evidence="3" key="1">
    <citation type="journal article" date="2014" name="Science">
        <title>Ancient hybridizations among the ancestral genomes of bread wheat.</title>
        <authorList>
            <consortium name="International Wheat Genome Sequencing Consortium,"/>
            <person name="Marcussen T."/>
            <person name="Sandve S.R."/>
            <person name="Heier L."/>
            <person name="Spannagl M."/>
            <person name="Pfeifer M."/>
            <person name="Jakobsen K.S."/>
            <person name="Wulff B.B."/>
            <person name="Steuernagel B."/>
            <person name="Mayer K.F."/>
            <person name="Olsen O.A."/>
        </authorList>
    </citation>
    <scope>NUCLEOTIDE SEQUENCE [LARGE SCALE GENOMIC DNA]</scope>
    <source>
        <strain evidence="3">cv. AL8/78</strain>
    </source>
</reference>
<dbReference type="Gramene" id="AET5Gv20747400.3">
    <property type="protein sequence ID" value="AET5Gv20747400.3"/>
    <property type="gene ID" value="AET5Gv20747400"/>
</dbReference>
<accession>A0A453LFV5</accession>
<dbReference type="Proteomes" id="UP000015105">
    <property type="component" value="Chromosome 5D"/>
</dbReference>
<dbReference type="Gene3D" id="3.40.50.150">
    <property type="entry name" value="Vaccinia Virus protein VP39"/>
    <property type="match status" value="1"/>
</dbReference>
<dbReference type="InterPro" id="IPR052514">
    <property type="entry name" value="SAM-dependent_MTase"/>
</dbReference>